<evidence type="ECO:0000256" key="2">
    <source>
        <dbReference type="ARBA" id="ARBA00022723"/>
    </source>
</evidence>
<evidence type="ECO:0000256" key="3">
    <source>
        <dbReference type="ARBA" id="ARBA00023015"/>
    </source>
</evidence>
<dbReference type="PANTHER" id="PTHR47338">
    <property type="entry name" value="ZN(II)2CYS6 TRANSCRIPTION FACTOR (EUROFUNG)-RELATED"/>
    <property type="match status" value="1"/>
</dbReference>
<reference evidence="7 8" key="1">
    <citation type="journal article" date="2021" name="Nat. Commun.">
        <title>Genetic determinants of endophytism in the Arabidopsis root mycobiome.</title>
        <authorList>
            <person name="Mesny F."/>
            <person name="Miyauchi S."/>
            <person name="Thiergart T."/>
            <person name="Pickel B."/>
            <person name="Atanasova L."/>
            <person name="Karlsson M."/>
            <person name="Huettel B."/>
            <person name="Barry K.W."/>
            <person name="Haridas S."/>
            <person name="Chen C."/>
            <person name="Bauer D."/>
            <person name="Andreopoulos W."/>
            <person name="Pangilinan J."/>
            <person name="LaButti K."/>
            <person name="Riley R."/>
            <person name="Lipzen A."/>
            <person name="Clum A."/>
            <person name="Drula E."/>
            <person name="Henrissat B."/>
            <person name="Kohler A."/>
            <person name="Grigoriev I.V."/>
            <person name="Martin F.M."/>
            <person name="Hacquard S."/>
        </authorList>
    </citation>
    <scope>NUCLEOTIDE SEQUENCE [LARGE SCALE GENOMIC DNA]</scope>
    <source>
        <strain evidence="7 8">MPI-CAGE-CH-0241</strain>
    </source>
</reference>
<dbReference type="Pfam" id="PF04082">
    <property type="entry name" value="Fungal_trans"/>
    <property type="match status" value="1"/>
</dbReference>
<dbReference type="EMBL" id="JAGPYM010000014">
    <property type="protein sequence ID" value="KAH6887425.1"/>
    <property type="molecule type" value="Genomic_DNA"/>
</dbReference>
<dbReference type="AlphaFoldDB" id="A0A9P9ANY3"/>
<dbReference type="GO" id="GO:0003677">
    <property type="term" value="F:DNA binding"/>
    <property type="evidence" value="ECO:0007669"/>
    <property type="project" value="InterPro"/>
</dbReference>
<dbReference type="GO" id="GO:0005634">
    <property type="term" value="C:nucleus"/>
    <property type="evidence" value="ECO:0007669"/>
    <property type="project" value="UniProtKB-SubCell"/>
</dbReference>
<gene>
    <name evidence="7" type="ORF">B0T10DRAFT_71044</name>
</gene>
<dbReference type="OrthoDB" id="5013471at2759"/>
<protein>
    <recommendedName>
        <fullName evidence="6">Xylanolytic transcriptional activator regulatory domain-containing protein</fullName>
    </recommendedName>
</protein>
<evidence type="ECO:0000313" key="7">
    <source>
        <dbReference type="EMBL" id="KAH6887425.1"/>
    </source>
</evidence>
<dbReference type="InterPro" id="IPR007219">
    <property type="entry name" value="XnlR_reg_dom"/>
</dbReference>
<keyword evidence="5" id="KW-0539">Nucleus</keyword>
<keyword evidence="4" id="KW-0804">Transcription</keyword>
<keyword evidence="2" id="KW-0479">Metal-binding</keyword>
<evidence type="ECO:0000256" key="5">
    <source>
        <dbReference type="ARBA" id="ARBA00023242"/>
    </source>
</evidence>
<sequence length="514" mass="58470">MMQQRAEHYLELSESPSPSVDFSIEGIQVYIMQILCLVCLGRGARAWMKVGAAIRIVQGLELHMEPFKSHELPTQQDLVRLCVHTLYTMDRFSVCGSNRPMMFSDETLRALRLPSSDEISDEPNAIIRPTPKFSELWISGGRQSQRQAVLHMFTNIVVLLGKCNQYLQTGGVQGDSHFPWHPMSNLSGLVSELGKWKDKVEAEIRPHDLDISQTTSVNRFYLSWFIYHAIFVRLYRQFLPLISGSRISDDLSDPWQQETSRKCVEHAVKMSEMCDQAHAHGYSWPYFTSFCLGTACTVLIHSAYYEYAAAYKAHLENIVEKILDMRRCSHLVDYQCEMLRKMHSLHASMVRNYRSGTLVTTNLHLTQFYKRYPEGEFDQAHIPFSTLGNWMDPGLDGPDDLFAIGALPQRLSSLRGTSYTYFELPDDQPQLSRQMDPSLNFQSTTTSASFLDEGQIYSPSLMSALDGYFEFEAASASQGVPESMQTESDADIGQNLINSVLQQVSEDAYRGLEF</sequence>
<dbReference type="InterPro" id="IPR050815">
    <property type="entry name" value="TF_fung"/>
</dbReference>
<evidence type="ECO:0000259" key="6">
    <source>
        <dbReference type="SMART" id="SM00906"/>
    </source>
</evidence>
<evidence type="ECO:0000256" key="4">
    <source>
        <dbReference type="ARBA" id="ARBA00023163"/>
    </source>
</evidence>
<dbReference type="Proteomes" id="UP000777438">
    <property type="component" value="Unassembled WGS sequence"/>
</dbReference>
<proteinExistence type="predicted"/>
<dbReference type="GO" id="GO:0006351">
    <property type="term" value="P:DNA-templated transcription"/>
    <property type="evidence" value="ECO:0007669"/>
    <property type="project" value="InterPro"/>
</dbReference>
<comment type="caution">
    <text evidence="7">The sequence shown here is derived from an EMBL/GenBank/DDBJ whole genome shotgun (WGS) entry which is preliminary data.</text>
</comment>
<keyword evidence="3" id="KW-0805">Transcription regulation</keyword>
<feature type="domain" description="Xylanolytic transcriptional activator regulatory" evidence="6">
    <location>
        <begin position="46"/>
        <end position="118"/>
    </location>
</feature>
<dbReference type="PANTHER" id="PTHR47338:SF4">
    <property type="entry name" value="ZN(II)2CYS6 TRANSCRIPTION FACTOR (EUROFUNG)"/>
    <property type="match status" value="1"/>
</dbReference>
<name>A0A9P9ANY3_9HYPO</name>
<organism evidence="7 8">
    <name type="scientific">Thelonectria olida</name>
    <dbReference type="NCBI Taxonomy" id="1576542"/>
    <lineage>
        <taxon>Eukaryota</taxon>
        <taxon>Fungi</taxon>
        <taxon>Dikarya</taxon>
        <taxon>Ascomycota</taxon>
        <taxon>Pezizomycotina</taxon>
        <taxon>Sordariomycetes</taxon>
        <taxon>Hypocreomycetidae</taxon>
        <taxon>Hypocreales</taxon>
        <taxon>Nectriaceae</taxon>
        <taxon>Thelonectria</taxon>
    </lineage>
</organism>
<comment type="subcellular location">
    <subcellularLocation>
        <location evidence="1">Nucleus</location>
    </subcellularLocation>
</comment>
<evidence type="ECO:0000256" key="1">
    <source>
        <dbReference type="ARBA" id="ARBA00004123"/>
    </source>
</evidence>
<keyword evidence="8" id="KW-1185">Reference proteome</keyword>
<dbReference type="CDD" id="cd12148">
    <property type="entry name" value="fungal_TF_MHR"/>
    <property type="match status" value="1"/>
</dbReference>
<dbReference type="SMART" id="SM00906">
    <property type="entry name" value="Fungal_trans"/>
    <property type="match status" value="1"/>
</dbReference>
<dbReference type="GO" id="GO:0000981">
    <property type="term" value="F:DNA-binding transcription factor activity, RNA polymerase II-specific"/>
    <property type="evidence" value="ECO:0007669"/>
    <property type="project" value="InterPro"/>
</dbReference>
<dbReference type="GO" id="GO:0008270">
    <property type="term" value="F:zinc ion binding"/>
    <property type="evidence" value="ECO:0007669"/>
    <property type="project" value="InterPro"/>
</dbReference>
<evidence type="ECO:0000313" key="8">
    <source>
        <dbReference type="Proteomes" id="UP000777438"/>
    </source>
</evidence>
<accession>A0A9P9ANY3</accession>